<dbReference type="EC" id="4.2.3.-" evidence="6"/>
<proteinExistence type="inferred from homology"/>
<dbReference type="InterPro" id="IPR008949">
    <property type="entry name" value="Isoprenoid_synthase_dom_sf"/>
</dbReference>
<comment type="similarity">
    <text evidence="2 6">Belongs to the terpene synthase family.</text>
</comment>
<comment type="cofactor">
    <cofactor evidence="1 6">
        <name>Mg(2+)</name>
        <dbReference type="ChEBI" id="CHEBI:18420"/>
    </cofactor>
</comment>
<dbReference type="PANTHER" id="PTHR35201:SF4">
    <property type="entry name" value="BETA-PINACENE SYNTHASE-RELATED"/>
    <property type="match status" value="1"/>
</dbReference>
<dbReference type="Pfam" id="PF19086">
    <property type="entry name" value="Terpene_syn_C_2"/>
    <property type="match status" value="1"/>
</dbReference>
<sequence length="331" mass="38260">MPQDPPTTFRIPDLETIFSVFPDEGTNPHYDDVFPEAREWILRCKVELLTCYIYPSASKSRLRSMMDLYNLFWIYDETTDVQTGQEAKETAQVVRNALTNPDFSDDSWLCAILQDFRRRNLDGIMSPGFVLRFIDHFCDYANGVADEALFREKDLMLDIQEYLKFRREAAAVRVVLDSVEYCLDLELEQNVMDDPVFQMAYNAALDLAFGTNDIQSYNMEQAKQHKGANIISVIMRARTLDLQGAMDYFGGYCQALTAQFLDAKCIIEKRVDRPEWKDAVRILEGYGCFLAGQVRWGFTTERYFGKKNKEVESTKVVELRAPFVDHVHISD</sequence>
<evidence type="ECO:0000256" key="5">
    <source>
        <dbReference type="ARBA" id="ARBA00023239"/>
    </source>
</evidence>
<keyword evidence="4 6" id="KW-0460">Magnesium</keyword>
<keyword evidence="5 6" id="KW-0456">Lyase</keyword>
<dbReference type="EMBL" id="LC436357">
    <property type="protein sequence ID" value="BBH51510.1"/>
    <property type="molecule type" value="Genomic_DNA"/>
</dbReference>
<dbReference type="AlphaFoldDB" id="A0A4P2VG86"/>
<dbReference type="Gene3D" id="1.10.600.10">
    <property type="entry name" value="Farnesyl Diphosphate Synthase"/>
    <property type="match status" value="1"/>
</dbReference>
<evidence type="ECO:0000256" key="1">
    <source>
        <dbReference type="ARBA" id="ARBA00001946"/>
    </source>
</evidence>
<dbReference type="SFLD" id="SFLDS00005">
    <property type="entry name" value="Isoprenoid_Synthase_Type_I"/>
    <property type="match status" value="1"/>
</dbReference>
<dbReference type="PANTHER" id="PTHR35201">
    <property type="entry name" value="TERPENE SYNTHASE"/>
    <property type="match status" value="1"/>
</dbReference>
<evidence type="ECO:0000313" key="7">
    <source>
        <dbReference type="EMBL" id="BBH51510.1"/>
    </source>
</evidence>
<dbReference type="GO" id="GO:0010333">
    <property type="term" value="F:terpene synthase activity"/>
    <property type="evidence" value="ECO:0007669"/>
    <property type="project" value="InterPro"/>
</dbReference>
<dbReference type="InterPro" id="IPR034686">
    <property type="entry name" value="Terpene_cyclase-like_2"/>
</dbReference>
<organism evidence="7">
    <name type="scientific">Clitopilus sp</name>
    <dbReference type="NCBI Taxonomy" id="1967123"/>
    <lineage>
        <taxon>Eukaryota</taxon>
        <taxon>Fungi</taxon>
        <taxon>Dikarya</taxon>
        <taxon>Basidiomycota</taxon>
        <taxon>Agaricomycotina</taxon>
        <taxon>Agaricomycetes</taxon>
        <taxon>Agaricomycetidae</taxon>
        <taxon>Agaricales</taxon>
        <taxon>Tricholomatineae</taxon>
        <taxon>Entolomataceae</taxon>
        <taxon>Clitopilus</taxon>
    </lineage>
</organism>
<dbReference type="SUPFAM" id="SSF48576">
    <property type="entry name" value="Terpenoid synthases"/>
    <property type="match status" value="1"/>
</dbReference>
<dbReference type="GO" id="GO:0008299">
    <property type="term" value="P:isoprenoid biosynthetic process"/>
    <property type="evidence" value="ECO:0007669"/>
    <property type="project" value="UniProtKB-ARBA"/>
</dbReference>
<protein>
    <recommendedName>
        <fullName evidence="6">Terpene synthase</fullName>
        <ecNumber evidence="6">4.2.3.-</ecNumber>
    </recommendedName>
</protein>
<keyword evidence="3 6" id="KW-0479">Metal-binding</keyword>
<evidence type="ECO:0000256" key="6">
    <source>
        <dbReference type="RuleBase" id="RU366034"/>
    </source>
</evidence>
<dbReference type="GO" id="GO:0046872">
    <property type="term" value="F:metal ion binding"/>
    <property type="evidence" value="ECO:0007669"/>
    <property type="project" value="UniProtKB-KW"/>
</dbReference>
<name>A0A4P2VG86_9AGAR</name>
<accession>A0A4P2VG86</accession>
<reference evidence="7" key="1">
    <citation type="submission" date="2018-11" db="EMBL/GenBank/DDBJ databases">
        <title>Ascomycete Aspergillus oryzae is an efficient expression host for production of basidiomycete terpenes using genomic DNA sequences.</title>
        <authorList>
            <person name="Nagamine S."/>
            <person name="Kozaki T."/>
            <person name="Liu C."/>
            <person name="Nishishita J."/>
            <person name="Sogahata K."/>
            <person name="Sato Y."/>
            <person name="Minami A."/>
            <person name="Ozaki T."/>
            <person name="Wu J."/>
            <person name="Kawagishi H."/>
            <person name="Schmidt-Dannert C."/>
            <person name="Maruyama J."/>
            <person name="Oikawa H."/>
        </authorList>
    </citation>
    <scope>NUCLEOTIDE SEQUENCE</scope>
    <source>
        <strain evidence="7">CpSTS13</strain>
    </source>
</reference>
<evidence type="ECO:0000256" key="2">
    <source>
        <dbReference type="ARBA" id="ARBA00006333"/>
    </source>
</evidence>
<evidence type="ECO:0000256" key="3">
    <source>
        <dbReference type="ARBA" id="ARBA00022723"/>
    </source>
</evidence>
<dbReference type="SFLD" id="SFLDG01020">
    <property type="entry name" value="Terpene_Cyclase_Like_2"/>
    <property type="match status" value="1"/>
</dbReference>
<evidence type="ECO:0000256" key="4">
    <source>
        <dbReference type="ARBA" id="ARBA00022842"/>
    </source>
</evidence>